<accession>A0A9D1DUR5</accession>
<reference evidence="1" key="2">
    <citation type="journal article" date="2021" name="PeerJ">
        <title>Extensive microbial diversity within the chicken gut microbiome revealed by metagenomics and culture.</title>
        <authorList>
            <person name="Gilroy R."/>
            <person name="Ravi A."/>
            <person name="Getino M."/>
            <person name="Pursley I."/>
            <person name="Horton D.L."/>
            <person name="Alikhan N.F."/>
            <person name="Baker D."/>
            <person name="Gharbi K."/>
            <person name="Hall N."/>
            <person name="Watson M."/>
            <person name="Adriaenssens E.M."/>
            <person name="Foster-Nyarko E."/>
            <person name="Jarju S."/>
            <person name="Secka A."/>
            <person name="Antonio M."/>
            <person name="Oren A."/>
            <person name="Chaudhuri R.R."/>
            <person name="La Ragione R."/>
            <person name="Hildebrand F."/>
            <person name="Pallen M.J."/>
        </authorList>
    </citation>
    <scope>NUCLEOTIDE SEQUENCE</scope>
    <source>
        <strain evidence="1">CHK184-20233</strain>
    </source>
</reference>
<evidence type="ECO:0000313" key="2">
    <source>
        <dbReference type="Proteomes" id="UP000824232"/>
    </source>
</evidence>
<reference evidence="1" key="1">
    <citation type="submission" date="2020-10" db="EMBL/GenBank/DDBJ databases">
        <authorList>
            <person name="Gilroy R."/>
        </authorList>
    </citation>
    <scope>NUCLEOTIDE SEQUENCE</scope>
    <source>
        <strain evidence="1">CHK184-20233</strain>
    </source>
</reference>
<name>A0A9D1DUR5_9FIRM</name>
<gene>
    <name evidence="1" type="ORF">IAB38_04375</name>
</gene>
<dbReference type="AlphaFoldDB" id="A0A9D1DUR5"/>
<dbReference type="EMBL" id="DVHC01000044">
    <property type="protein sequence ID" value="HIR59266.1"/>
    <property type="molecule type" value="Genomic_DNA"/>
</dbReference>
<protein>
    <submittedName>
        <fullName evidence="1">Uncharacterized protein</fullName>
    </submittedName>
</protein>
<evidence type="ECO:0000313" key="1">
    <source>
        <dbReference type="EMBL" id="HIR59266.1"/>
    </source>
</evidence>
<comment type="caution">
    <text evidence="1">The sequence shown here is derived from an EMBL/GenBank/DDBJ whole genome shotgun (WGS) entry which is preliminary data.</text>
</comment>
<sequence>MQYNKNKFNDYLRNYLDIRQRIDNTKKTINELIEDEKLKETLSFYSDLDDVNKKRFDRINCNNDYVRYKLNRRILIELNGGLLNLYKDFIESDAFPFSKDDYHFFVSSDTYLVDAITDIDSSKLTKEENILLSDSITSVYKYNPTDYSNDDIPLIKVLYLKDKDVYKTYETLCSAIKSDIRVIKTLDEKGRNICSLDTYQYKDMWKIDHFINKLSIQEQRILNSNSKYKDLLLFSIRSAFYELELLSGTRVTEILGYLENMDIVNQHQERKKEYEIDALIKAYYNLCDINFRENSNYFSGDDYIFAKFETANPKVNERILKMKRR</sequence>
<organism evidence="1 2">
    <name type="scientific">Candidatus Onthousia excrementipullorum</name>
    <dbReference type="NCBI Taxonomy" id="2840884"/>
    <lineage>
        <taxon>Bacteria</taxon>
        <taxon>Bacillati</taxon>
        <taxon>Bacillota</taxon>
        <taxon>Bacilli</taxon>
        <taxon>Candidatus Onthousia</taxon>
    </lineage>
</organism>
<proteinExistence type="predicted"/>
<dbReference type="Proteomes" id="UP000824232">
    <property type="component" value="Unassembled WGS sequence"/>
</dbReference>